<feature type="domain" description="CHAT" evidence="1">
    <location>
        <begin position="874"/>
        <end position="1153"/>
    </location>
</feature>
<evidence type="ECO:0000259" key="1">
    <source>
        <dbReference type="Pfam" id="PF12770"/>
    </source>
</evidence>
<sequence length="1154" mass="130942">MSTHNLSSTSPSLAQPQDLYDSFCANITNIGQLNTCIEICRKLMENGAFHDVILFHLLGKALCSQAVMQSNAQNLDEGLELFHKAVVVSNLSSELWLMMTDIASALHARWDLMGILEDLQDSISLRQLALSHFTSLSSQIQLHMIRGLSTALFLRFTQFPRLIDLQEAIALAEQALSLSNSSVDRFEGLCTLAQMLLAQWDYDGVLHGREHAIILLREAVFIAPTLGKPLDWALALNGLSEAIQGCVFLSSEDIKECANLDKKALALVPESHPERALTLAAMATTLLVLFTLEEEENDWKQYQSLHEELAAIVASMTQEPNDQFKESTWALFQNIDHFIGRHALTSIFLQSNYIKHAEMEWKKADPAYLRKLGPDLFLRRLLDPVRKEAGCVHARLTIHSIPLTEQHLHLFYIGHLAWSCRGSPFIGATLPHLKSRDEIKTFWLSKVPKNHPWEFAYYQGVSEYLGVLFFSLYERNLMDEALYTIQDSLEYLKKAVDLQVSMNHPLVYQNMSTIAWRYIHMAESFPNMPRQIVDEAIKYGLMTVQYSIPTGRHDENKVYAHAYITRFDLSRDLDDLDAAVEILRKELEDQTQRAVVRHDLADLWVETANKYNHSSQMEAHISKIDCLITQALEAFNMVELTEDLSIYDISDALATATEYCISNGAIQDALYMLGRGRGALWLRLLQLQHRNLRLLQKSKPNEVLKLEMLLEAAEMERKIKAQPRLSEKLTFRVYQNTLLKKSTFPHFNSISRWRRLDFDTRRLLTKAWRGVSTEGLEDPTAWRSFVDCIPEGSFPVVVLNAAKHRCDALIIRSKQELIEHIMLPQCTCPQLDSLVKRKGELLQNAGISVRNAGISDRLGLKAKHSLIAKDSFEALLEDVWHMIVEPVVKALHLEHTQTLPRVWWYPTGPFWQVPLHAAGIYRGIHPISVQDYFASSYLPAFNMSRRKVVERPVVNLLAVYQSETVGLPSLPDASREAEVIRDIVAEKKNSLFTELGDMQATHLAILKALPAANIVHFALHAQQDVEAPLESCLLLQSTHDNLKLSELMEMYLPNADLVFLSACETATGHKVMPEEVIHIAAAMLFVGFKGAIGTMWSIMDCDGPVIAQETYRHLLAKENFDPRDAAYALHHAVKHLRHLNVPPVRWVPFIHIGI</sequence>
<keyword evidence="3" id="KW-1185">Reference proteome</keyword>
<dbReference type="Proteomes" id="UP000799118">
    <property type="component" value="Unassembled WGS sequence"/>
</dbReference>
<dbReference type="InterPro" id="IPR011990">
    <property type="entry name" value="TPR-like_helical_dom_sf"/>
</dbReference>
<dbReference type="Gene3D" id="1.25.40.10">
    <property type="entry name" value="Tetratricopeptide repeat domain"/>
    <property type="match status" value="1"/>
</dbReference>
<evidence type="ECO:0000313" key="2">
    <source>
        <dbReference type="EMBL" id="KAE9387431.1"/>
    </source>
</evidence>
<gene>
    <name evidence="2" type="ORF">BT96DRAFT_968229</name>
</gene>
<accession>A0A6A4GNU3</accession>
<dbReference type="Pfam" id="PF12770">
    <property type="entry name" value="CHAT"/>
    <property type="match status" value="1"/>
</dbReference>
<dbReference type="InterPro" id="IPR024983">
    <property type="entry name" value="CHAT_dom"/>
</dbReference>
<dbReference type="AlphaFoldDB" id="A0A6A4GNU3"/>
<name>A0A6A4GNU3_9AGAR</name>
<dbReference type="EMBL" id="ML769801">
    <property type="protein sequence ID" value="KAE9387431.1"/>
    <property type="molecule type" value="Genomic_DNA"/>
</dbReference>
<evidence type="ECO:0000313" key="3">
    <source>
        <dbReference type="Proteomes" id="UP000799118"/>
    </source>
</evidence>
<protein>
    <recommendedName>
        <fullName evidence="1">CHAT domain-containing protein</fullName>
    </recommendedName>
</protein>
<organism evidence="2 3">
    <name type="scientific">Gymnopus androsaceus JB14</name>
    <dbReference type="NCBI Taxonomy" id="1447944"/>
    <lineage>
        <taxon>Eukaryota</taxon>
        <taxon>Fungi</taxon>
        <taxon>Dikarya</taxon>
        <taxon>Basidiomycota</taxon>
        <taxon>Agaricomycotina</taxon>
        <taxon>Agaricomycetes</taxon>
        <taxon>Agaricomycetidae</taxon>
        <taxon>Agaricales</taxon>
        <taxon>Marasmiineae</taxon>
        <taxon>Omphalotaceae</taxon>
        <taxon>Gymnopus</taxon>
    </lineage>
</organism>
<proteinExistence type="predicted"/>
<reference evidence="2" key="1">
    <citation type="journal article" date="2019" name="Environ. Microbiol.">
        <title>Fungal ecological strategies reflected in gene transcription - a case study of two litter decomposers.</title>
        <authorList>
            <person name="Barbi F."/>
            <person name="Kohler A."/>
            <person name="Barry K."/>
            <person name="Baskaran P."/>
            <person name="Daum C."/>
            <person name="Fauchery L."/>
            <person name="Ihrmark K."/>
            <person name="Kuo A."/>
            <person name="LaButti K."/>
            <person name="Lipzen A."/>
            <person name="Morin E."/>
            <person name="Grigoriev I.V."/>
            <person name="Henrissat B."/>
            <person name="Lindahl B."/>
            <person name="Martin F."/>
        </authorList>
    </citation>
    <scope>NUCLEOTIDE SEQUENCE</scope>
    <source>
        <strain evidence="2">JB14</strain>
    </source>
</reference>
<dbReference type="OrthoDB" id="9991317at2759"/>